<keyword evidence="3" id="KW-1185">Reference proteome</keyword>
<gene>
    <name evidence="2" type="ORF">AMATHDRAFT_6757</name>
</gene>
<name>A0A2A9NI89_9AGAR</name>
<sequence>MDDMLPKYTSAQSTTFSPVRPPMQRRDADMRVPFLREQLPPYSPPQAGEHDSNPNQIAENDPPPEYDDLGGMTGTQAL</sequence>
<dbReference type="EMBL" id="KZ302112">
    <property type="protein sequence ID" value="PFH47412.1"/>
    <property type="molecule type" value="Genomic_DNA"/>
</dbReference>
<organism evidence="2 3">
    <name type="scientific">Amanita thiersii Skay4041</name>
    <dbReference type="NCBI Taxonomy" id="703135"/>
    <lineage>
        <taxon>Eukaryota</taxon>
        <taxon>Fungi</taxon>
        <taxon>Dikarya</taxon>
        <taxon>Basidiomycota</taxon>
        <taxon>Agaricomycotina</taxon>
        <taxon>Agaricomycetes</taxon>
        <taxon>Agaricomycetidae</taxon>
        <taxon>Agaricales</taxon>
        <taxon>Pluteineae</taxon>
        <taxon>Amanitaceae</taxon>
        <taxon>Amanita</taxon>
    </lineage>
</organism>
<feature type="region of interest" description="Disordered" evidence="1">
    <location>
        <begin position="1"/>
        <end position="78"/>
    </location>
</feature>
<evidence type="ECO:0000313" key="2">
    <source>
        <dbReference type="EMBL" id="PFH47412.1"/>
    </source>
</evidence>
<proteinExistence type="predicted"/>
<accession>A0A2A9NI89</accession>
<protein>
    <submittedName>
        <fullName evidence="2">Uncharacterized protein</fullName>
    </submittedName>
</protein>
<reference evidence="2 3" key="1">
    <citation type="submission" date="2014-02" db="EMBL/GenBank/DDBJ databases">
        <title>Transposable element dynamics among asymbiotic and ectomycorrhizal Amanita fungi.</title>
        <authorList>
            <consortium name="DOE Joint Genome Institute"/>
            <person name="Hess J."/>
            <person name="Skrede I."/>
            <person name="Wolfe B."/>
            <person name="LaButti K."/>
            <person name="Ohm R.A."/>
            <person name="Grigoriev I.V."/>
            <person name="Pringle A."/>
        </authorList>
    </citation>
    <scope>NUCLEOTIDE SEQUENCE [LARGE SCALE GENOMIC DNA]</scope>
    <source>
        <strain evidence="2 3">SKay4041</strain>
    </source>
</reference>
<evidence type="ECO:0000256" key="1">
    <source>
        <dbReference type="SAM" id="MobiDB-lite"/>
    </source>
</evidence>
<dbReference type="AlphaFoldDB" id="A0A2A9NI89"/>
<dbReference type="Proteomes" id="UP000242287">
    <property type="component" value="Unassembled WGS sequence"/>
</dbReference>
<evidence type="ECO:0000313" key="3">
    <source>
        <dbReference type="Proteomes" id="UP000242287"/>
    </source>
</evidence>